<comment type="caution">
    <text evidence="1">The sequence shown here is derived from an EMBL/GenBank/DDBJ whole genome shotgun (WGS) entry which is preliminary data.</text>
</comment>
<evidence type="ECO:0008006" key="3">
    <source>
        <dbReference type="Google" id="ProtNLM"/>
    </source>
</evidence>
<evidence type="ECO:0000313" key="2">
    <source>
        <dbReference type="Proteomes" id="UP001359469"/>
    </source>
</evidence>
<dbReference type="Proteomes" id="UP001359469">
    <property type="component" value="Unassembled WGS sequence"/>
</dbReference>
<reference evidence="1 2" key="1">
    <citation type="submission" date="2024-03" db="EMBL/GenBank/DDBJ databases">
        <title>Analysis of soft rot Pectobacteriaceae population diversity in US potato growing regions between 2016 and 2022.</title>
        <authorList>
            <person name="Ma X."/>
            <person name="Zhang X."/>
            <person name="Stodghill P."/>
            <person name="Rioux R."/>
            <person name="Babler B."/>
            <person name="Shrestha S."/>
            <person name="Babler B."/>
            <person name="Rivedal H."/>
            <person name="Frost K."/>
            <person name="Hao J."/>
            <person name="Secor G."/>
            <person name="Swingle B."/>
        </authorList>
    </citation>
    <scope>NUCLEOTIDE SEQUENCE [LARGE SCALE GENOMIC DNA]</scope>
    <source>
        <strain evidence="1 2">SR64</strain>
    </source>
</reference>
<dbReference type="Gene3D" id="3.50.30.60">
    <property type="entry name" value="LD-carboxypeptidase A C-terminal domain-like"/>
    <property type="match status" value="1"/>
</dbReference>
<dbReference type="EMBL" id="JBBBOO010000003">
    <property type="protein sequence ID" value="MEI7063327.1"/>
    <property type="molecule type" value="Genomic_DNA"/>
</dbReference>
<organism evidence="1 2">
    <name type="scientific">Dickeya chrysanthemi</name>
    <name type="common">Pectobacterium chrysanthemi</name>
    <name type="synonym">Erwinia chrysanthemi</name>
    <dbReference type="NCBI Taxonomy" id="556"/>
    <lineage>
        <taxon>Bacteria</taxon>
        <taxon>Pseudomonadati</taxon>
        <taxon>Pseudomonadota</taxon>
        <taxon>Gammaproteobacteria</taxon>
        <taxon>Enterobacterales</taxon>
        <taxon>Pectobacteriaceae</taxon>
        <taxon>Dickeya</taxon>
    </lineage>
</organism>
<name>A0ABU8JIP7_DICCH</name>
<dbReference type="InterPro" id="IPR027461">
    <property type="entry name" value="Carboxypeptidase_A_C_sf"/>
</dbReference>
<accession>A0ABU8JIP7</accession>
<dbReference type="RefSeq" id="WP_336681053.1">
    <property type="nucleotide sequence ID" value="NZ_JBBBOO010000003.1"/>
</dbReference>
<evidence type="ECO:0000313" key="1">
    <source>
        <dbReference type="EMBL" id="MEI7063327.1"/>
    </source>
</evidence>
<sequence length="59" mass="6285">MNSTVIGCAPVLNGQPLPVLADFDCCHTHPMLTLPLGIGVSVDFDAGQVRLCDPWLHQA</sequence>
<dbReference type="SUPFAM" id="SSF141986">
    <property type="entry name" value="LD-carboxypeptidase A C-terminal domain-like"/>
    <property type="match status" value="1"/>
</dbReference>
<keyword evidence="2" id="KW-1185">Reference proteome</keyword>
<gene>
    <name evidence="1" type="ORF">WCU84_06560</name>
</gene>
<protein>
    <recommendedName>
        <fullName evidence="3">LD-carboxypeptidase C-terminal domain-containing protein</fullName>
    </recommendedName>
</protein>
<proteinExistence type="predicted"/>